<accession>A0A6B3NA94</accession>
<dbReference type="AlphaFoldDB" id="A0A6B3NA94"/>
<organism evidence="2">
    <name type="scientific">Symploca sp. SIO1C4</name>
    <dbReference type="NCBI Taxonomy" id="2607765"/>
    <lineage>
        <taxon>Bacteria</taxon>
        <taxon>Bacillati</taxon>
        <taxon>Cyanobacteriota</taxon>
        <taxon>Cyanophyceae</taxon>
        <taxon>Coleofasciculales</taxon>
        <taxon>Coleofasciculaceae</taxon>
        <taxon>Symploca</taxon>
    </lineage>
</organism>
<gene>
    <name evidence="2" type="ORF">F6J89_00055</name>
</gene>
<proteinExistence type="predicted"/>
<evidence type="ECO:0000313" key="2">
    <source>
        <dbReference type="EMBL" id="NER26098.1"/>
    </source>
</evidence>
<evidence type="ECO:0000256" key="1">
    <source>
        <dbReference type="SAM" id="MobiDB-lite"/>
    </source>
</evidence>
<protein>
    <submittedName>
        <fullName evidence="2">Uncharacterized protein</fullName>
    </submittedName>
</protein>
<reference evidence="2" key="1">
    <citation type="submission" date="2019-11" db="EMBL/GenBank/DDBJ databases">
        <title>Genomic insights into an expanded diversity of filamentous marine cyanobacteria reveals the extraordinary biosynthetic potential of Moorea and Okeania.</title>
        <authorList>
            <person name="Ferreira Leao T."/>
            <person name="Wang M."/>
            <person name="Moss N."/>
            <person name="Da Silva R."/>
            <person name="Sanders J."/>
            <person name="Nurk S."/>
            <person name="Gurevich A."/>
            <person name="Humphrey G."/>
            <person name="Reher R."/>
            <person name="Zhu Q."/>
            <person name="Belda-Ferre P."/>
            <person name="Glukhov E."/>
            <person name="Rex R."/>
            <person name="Dorrestein P.C."/>
            <person name="Knight R."/>
            <person name="Pevzner P."/>
            <person name="Gerwick W.H."/>
            <person name="Gerwick L."/>
        </authorList>
    </citation>
    <scope>NUCLEOTIDE SEQUENCE</scope>
    <source>
        <strain evidence="2">SIO1C4</strain>
    </source>
</reference>
<dbReference type="EMBL" id="JAAHFQ010000001">
    <property type="protein sequence ID" value="NER26098.1"/>
    <property type="molecule type" value="Genomic_DNA"/>
</dbReference>
<sequence length="170" mass="18551">MGKLRNFLIGAGIAAAGGVGTKLAVDYFRNRGKEEEVEESEVDPEPTSEAEVAYANVEDSSVQEFLDTSFGAPGRYVPTRSPKVFDYQGQQYMVIWAYDNEKEKNQMLAFLYTDAGRQMVASVGYTAEAADYNLNLEDTPFAVEINGEQMTSGQGETDGTEEVDFVPAGA</sequence>
<feature type="region of interest" description="Disordered" evidence="1">
    <location>
        <begin position="149"/>
        <end position="170"/>
    </location>
</feature>
<name>A0A6B3NA94_9CYAN</name>
<comment type="caution">
    <text evidence="2">The sequence shown here is derived from an EMBL/GenBank/DDBJ whole genome shotgun (WGS) entry which is preliminary data.</text>
</comment>